<dbReference type="RefSeq" id="WP_131919804.1">
    <property type="nucleotide sequence ID" value="NZ_JAOQNU010000019.1"/>
</dbReference>
<dbReference type="GO" id="GO:0004386">
    <property type="term" value="F:helicase activity"/>
    <property type="evidence" value="ECO:0007669"/>
    <property type="project" value="UniProtKB-KW"/>
</dbReference>
<dbReference type="InterPro" id="IPR038257">
    <property type="entry name" value="CRISPR-assoc_Cas3_HD_sf"/>
</dbReference>
<proteinExistence type="inferred from homology"/>
<dbReference type="InterPro" id="IPR006474">
    <property type="entry name" value="Helicase_Cas3_CRISPR-ass_core"/>
</dbReference>
<sequence>MEYWAHSSESSDRRHLLTDHAREVAMMAKEFADKFGNGDAAYWLGLWHDLGKFQKGFQTYIRNPEGKKGPPHAWVGAVYAKELAGGMLSGTIAGHHAGLPDWDTVKKLHFDKTRDNIFEEVKNIAASMFKGLSPTEANKKQIIAKLTPMVKTKEEAEVYLRMLFSTLVDADFLDTENYFSPEKTELRQQSHKLALLWEKFIDDQERLSGHSESMLNQSRNEIFQACLEAAENQPGFYRLTVPTGGGKTRSGMGFALKHAMIHNLDRIIVAIPYTSIVEQTVDVYRKIFGEDAVLEHHSAVEPHLGNEAEEEKHQLATENWDSPLIVTTTVQLFESLFANKTSRCRKIHNIARSIIILDEAQTLPTHLLDPILDMLRILVKHYGVTVVFCTATQPALTENQDLQKINGITEIVPQPERYFQRLKRVDYQRSDEAWSWAQVAEAMRSHEQCLVVVNTKKDALALLQELDDERAMHLSTLLCGAHRRQVLAEVKRRLKAGEDCRLVSTQVIEAGVDVDFPVVMRAIGPLDRIVQAAGRCNREGRLKDEAGRPCLGQVIIFDPSEGSAPPGTYLSAMQQSRMMLANPSIDLHDPAVYEKFFQGLYQNVETDAKGIQSLRQNFRYPEVAEKFRMIDQSVVPVIISYDEEARCLIDTIRRSGVLTRRIIRQLQPYIVNVAKFNEKQWVREGLMEPLAGDMFEWLGGYHPVMGLETKGRDPETLIF</sequence>
<protein>
    <submittedName>
        <fullName evidence="12">CRISPR-associated Cas3 family helicase</fullName>
    </submittedName>
</protein>
<evidence type="ECO:0000256" key="4">
    <source>
        <dbReference type="ARBA" id="ARBA00022723"/>
    </source>
</evidence>
<dbReference type="OrthoDB" id="9810236at2"/>
<comment type="similarity">
    <text evidence="2">In the central section; belongs to the CRISPR-associated helicase Cas3 family.</text>
</comment>
<dbReference type="SUPFAM" id="SSF52540">
    <property type="entry name" value="P-loop containing nucleoside triphosphate hydrolases"/>
    <property type="match status" value="1"/>
</dbReference>
<feature type="domain" description="HD Cas3-type" evidence="11">
    <location>
        <begin position="10"/>
        <end position="173"/>
    </location>
</feature>
<dbReference type="CDD" id="cd09641">
    <property type="entry name" value="Cas3''_I"/>
    <property type="match status" value="1"/>
</dbReference>
<dbReference type="InterPro" id="IPR006483">
    <property type="entry name" value="CRISPR-assoc_Cas3_HD"/>
</dbReference>
<keyword evidence="7" id="KW-0347">Helicase</keyword>
<evidence type="ECO:0000313" key="13">
    <source>
        <dbReference type="Proteomes" id="UP000294813"/>
    </source>
</evidence>
<dbReference type="GO" id="GO:0016787">
    <property type="term" value="F:hydrolase activity"/>
    <property type="evidence" value="ECO:0007669"/>
    <property type="project" value="UniProtKB-KW"/>
</dbReference>
<evidence type="ECO:0000259" key="11">
    <source>
        <dbReference type="PROSITE" id="PS51643"/>
    </source>
</evidence>
<evidence type="ECO:0000256" key="1">
    <source>
        <dbReference type="ARBA" id="ARBA00006847"/>
    </source>
</evidence>
<keyword evidence="3" id="KW-0540">Nuclease</keyword>
<dbReference type="EMBL" id="SLXT01000020">
    <property type="protein sequence ID" value="TCP62633.1"/>
    <property type="molecule type" value="Genomic_DNA"/>
</dbReference>
<dbReference type="InterPro" id="IPR054712">
    <property type="entry name" value="Cas3-like_dom"/>
</dbReference>
<evidence type="ECO:0000259" key="10">
    <source>
        <dbReference type="PROSITE" id="PS51192"/>
    </source>
</evidence>
<dbReference type="InterPro" id="IPR014001">
    <property type="entry name" value="Helicase_ATP-bd"/>
</dbReference>
<dbReference type="AlphaFoldDB" id="A0A4R2RHZ9"/>
<dbReference type="Proteomes" id="UP000294813">
    <property type="component" value="Unassembled WGS sequence"/>
</dbReference>
<dbReference type="InterPro" id="IPR027417">
    <property type="entry name" value="P-loop_NTPase"/>
</dbReference>
<dbReference type="CDD" id="cd17930">
    <property type="entry name" value="DEXHc_cas3"/>
    <property type="match status" value="1"/>
</dbReference>
<evidence type="ECO:0000256" key="8">
    <source>
        <dbReference type="ARBA" id="ARBA00022840"/>
    </source>
</evidence>
<keyword evidence="13" id="KW-1185">Reference proteome</keyword>
<dbReference type="GO" id="GO:0004518">
    <property type="term" value="F:nuclease activity"/>
    <property type="evidence" value="ECO:0007669"/>
    <property type="project" value="UniProtKB-KW"/>
</dbReference>
<evidence type="ECO:0000256" key="7">
    <source>
        <dbReference type="ARBA" id="ARBA00022806"/>
    </source>
</evidence>
<evidence type="ECO:0000313" key="12">
    <source>
        <dbReference type="EMBL" id="TCP62633.1"/>
    </source>
</evidence>
<keyword evidence="9" id="KW-0051">Antiviral defense</keyword>
<dbReference type="Pfam" id="PF01966">
    <property type="entry name" value="HD"/>
    <property type="match status" value="1"/>
</dbReference>
<evidence type="ECO:0000256" key="5">
    <source>
        <dbReference type="ARBA" id="ARBA00022741"/>
    </source>
</evidence>
<dbReference type="Gene3D" id="1.10.3210.30">
    <property type="match status" value="1"/>
</dbReference>
<dbReference type="Pfam" id="PF22590">
    <property type="entry name" value="Cas3-like_C_2"/>
    <property type="match status" value="1"/>
</dbReference>
<evidence type="ECO:0000256" key="6">
    <source>
        <dbReference type="ARBA" id="ARBA00022801"/>
    </source>
</evidence>
<dbReference type="Pfam" id="PF00270">
    <property type="entry name" value="DEAD"/>
    <property type="match status" value="1"/>
</dbReference>
<dbReference type="InterPro" id="IPR006674">
    <property type="entry name" value="HD_domain"/>
</dbReference>
<dbReference type="GO" id="GO:0046872">
    <property type="term" value="F:metal ion binding"/>
    <property type="evidence" value="ECO:0007669"/>
    <property type="project" value="UniProtKB-KW"/>
</dbReference>
<dbReference type="NCBIfam" id="TIGR01587">
    <property type="entry name" value="cas3_core"/>
    <property type="match status" value="1"/>
</dbReference>
<keyword evidence="4" id="KW-0479">Metal-binding</keyword>
<dbReference type="InterPro" id="IPR011545">
    <property type="entry name" value="DEAD/DEAH_box_helicase_dom"/>
</dbReference>
<keyword evidence="6" id="KW-0378">Hydrolase</keyword>
<dbReference type="NCBIfam" id="TIGR01596">
    <property type="entry name" value="cas3_HD"/>
    <property type="match status" value="1"/>
</dbReference>
<evidence type="ECO:0000256" key="9">
    <source>
        <dbReference type="ARBA" id="ARBA00023118"/>
    </source>
</evidence>
<keyword evidence="8" id="KW-0067">ATP-binding</keyword>
<name>A0A4R2RHZ9_9FIRM</name>
<dbReference type="PROSITE" id="PS51643">
    <property type="entry name" value="HD_CAS3"/>
    <property type="match status" value="1"/>
</dbReference>
<dbReference type="GO" id="GO:0005524">
    <property type="term" value="F:ATP binding"/>
    <property type="evidence" value="ECO:0007669"/>
    <property type="project" value="UniProtKB-KW"/>
</dbReference>
<accession>A0A4R2RHZ9</accession>
<dbReference type="GO" id="GO:0051607">
    <property type="term" value="P:defense response to virus"/>
    <property type="evidence" value="ECO:0007669"/>
    <property type="project" value="UniProtKB-KW"/>
</dbReference>
<keyword evidence="5" id="KW-0547">Nucleotide-binding</keyword>
<dbReference type="SUPFAM" id="SSF109604">
    <property type="entry name" value="HD-domain/PDEase-like"/>
    <property type="match status" value="1"/>
</dbReference>
<dbReference type="Gene3D" id="3.40.50.300">
    <property type="entry name" value="P-loop containing nucleotide triphosphate hydrolases"/>
    <property type="match status" value="2"/>
</dbReference>
<dbReference type="PROSITE" id="PS51192">
    <property type="entry name" value="HELICASE_ATP_BIND_1"/>
    <property type="match status" value="1"/>
</dbReference>
<comment type="similarity">
    <text evidence="1">In the N-terminal section; belongs to the CRISPR-associated nuclease Cas3-HD family.</text>
</comment>
<reference evidence="12 13" key="1">
    <citation type="submission" date="2019-03" db="EMBL/GenBank/DDBJ databases">
        <title>Genomic Encyclopedia of Type Strains, Phase IV (KMG-IV): sequencing the most valuable type-strain genomes for metagenomic binning, comparative biology and taxonomic classification.</title>
        <authorList>
            <person name="Goeker M."/>
        </authorList>
    </citation>
    <scope>NUCLEOTIDE SEQUENCE [LARGE SCALE GENOMIC DNA]</scope>
    <source>
        <strain evidence="12 13">DSM 11170</strain>
    </source>
</reference>
<dbReference type="GO" id="GO:0003676">
    <property type="term" value="F:nucleic acid binding"/>
    <property type="evidence" value="ECO:0007669"/>
    <property type="project" value="InterPro"/>
</dbReference>
<feature type="domain" description="Helicase ATP-binding" evidence="10">
    <location>
        <begin position="228"/>
        <end position="411"/>
    </location>
</feature>
<dbReference type="SMART" id="SM00487">
    <property type="entry name" value="DEXDc"/>
    <property type="match status" value="1"/>
</dbReference>
<organism evidence="12 13">
    <name type="scientific">Heliophilum fasciatum</name>
    <dbReference type="NCBI Taxonomy" id="35700"/>
    <lineage>
        <taxon>Bacteria</taxon>
        <taxon>Bacillati</taxon>
        <taxon>Bacillota</taxon>
        <taxon>Clostridia</taxon>
        <taxon>Eubacteriales</taxon>
        <taxon>Heliobacteriaceae</taxon>
        <taxon>Heliophilum</taxon>
    </lineage>
</organism>
<gene>
    <name evidence="12" type="ORF">EDD73_12051</name>
</gene>
<evidence type="ECO:0000256" key="3">
    <source>
        <dbReference type="ARBA" id="ARBA00022722"/>
    </source>
</evidence>
<evidence type="ECO:0000256" key="2">
    <source>
        <dbReference type="ARBA" id="ARBA00009046"/>
    </source>
</evidence>
<comment type="caution">
    <text evidence="12">The sequence shown here is derived from an EMBL/GenBank/DDBJ whole genome shotgun (WGS) entry which is preliminary data.</text>
</comment>